<evidence type="ECO:0000256" key="4">
    <source>
        <dbReference type="ARBA" id="ARBA00022827"/>
    </source>
</evidence>
<dbReference type="PANTHER" id="PTHR11985:SF11">
    <property type="entry name" value="DEHYDROGENASE (FAD-DEPENDENT), PUTATIVE-RELATED"/>
    <property type="match status" value="1"/>
</dbReference>
<dbReference type="GO" id="GO:0006072">
    <property type="term" value="P:glycerol-3-phosphate metabolic process"/>
    <property type="evidence" value="ECO:0007669"/>
    <property type="project" value="InterPro"/>
</dbReference>
<dbReference type="Gene3D" id="1.10.8.870">
    <property type="entry name" value="Alpha-glycerophosphate oxidase, cap domain"/>
    <property type="match status" value="1"/>
</dbReference>
<feature type="domain" description="Alpha-glycerophosphate oxidase C-terminal" evidence="7">
    <location>
        <begin position="549"/>
        <end position="597"/>
    </location>
</feature>
<dbReference type="EMBL" id="HE575314">
    <property type="protein sequence ID" value="CCC89300.1"/>
    <property type="molecule type" value="Genomic_DNA"/>
</dbReference>
<dbReference type="InterPro" id="IPR031656">
    <property type="entry name" value="DAO_C"/>
</dbReference>
<comment type="similarity">
    <text evidence="2">Belongs to the FAD-dependent glycerol-3-phosphate dehydrogenase family.</text>
</comment>
<reference evidence="8" key="1">
    <citation type="journal article" date="2012" name="Proc. Natl. Acad. Sci. U.S.A.">
        <title>Antigenic diversity is generated by distinct evolutionary mechanisms in African trypanosome species.</title>
        <authorList>
            <person name="Jackson A.P."/>
            <person name="Berry A."/>
            <person name="Aslett M."/>
            <person name="Allison H.C."/>
            <person name="Burton P."/>
            <person name="Vavrova-Anderson J."/>
            <person name="Brown R."/>
            <person name="Browne H."/>
            <person name="Corton N."/>
            <person name="Hauser H."/>
            <person name="Gamble J."/>
            <person name="Gilderthorp R."/>
            <person name="Marcello L."/>
            <person name="McQuillan J."/>
            <person name="Otto T.D."/>
            <person name="Quail M.A."/>
            <person name="Sanders M.J."/>
            <person name="van Tonder A."/>
            <person name="Ginger M.L."/>
            <person name="Field M.C."/>
            <person name="Barry J.D."/>
            <person name="Hertz-Fowler C."/>
            <person name="Berriman M."/>
        </authorList>
    </citation>
    <scope>NUCLEOTIDE SEQUENCE</scope>
    <source>
        <strain evidence="8">IL3000</strain>
    </source>
</reference>
<dbReference type="Pfam" id="PF16901">
    <property type="entry name" value="DAO_C"/>
    <property type="match status" value="1"/>
</dbReference>
<evidence type="ECO:0000256" key="3">
    <source>
        <dbReference type="ARBA" id="ARBA00022630"/>
    </source>
</evidence>
<sequence>MGRRTRRFTYRLGVAVAVSVGGWSAYRRWQLRRGGVVSHTDTILSSQPMTRDAKLQQLRSGSSPENPFDVLIVGGGVTGLYTAVDAAQRGLRVAVVDADDFASGHSSTFPPLLPGAFPYVQRAIRQRDMQWLRRAADAWQARTIWENVAPDVISSEVCTLIPSARASELLEILSAAVVATLMSPFFGSWRSCSFVRGKQLQQEFADTEDKSIAAVVVRDTVVDGVVAAVSLARTAEVLGATALNYAPVVKVSDREACGTPLGKANFVATVRDTSDPRDAQGAASPEISVYTRSIVNCSGAWVDEVRQQLPAGPMGPTPAAIGRYQRTSYLVLPASAGWSDGRLRCWSGPSRALMASSTSYTFSSVAVLPWFDRWVWVAQLLHRSNAFPAEVFLVVWTVKIRQLFALCFLTAILMSVVRSATMFGVPGFRCRPEQGICIVVYIHHCAGSSGPSAVPWMSDVVLEGYHVASGNEHPHVIHVYGGSVGMSRLIAERTVDQLLKNSETFTAEEVKRFHPCRTRYLALVGGNTSLCAETDVNVASTPQERIRSFVREKYAVRLVDVVARRTRVAYSSPAEAISSLPVLAEVMRAELGWSPERVKAELDLARSFICGITTFA</sequence>
<dbReference type="InterPro" id="IPR000447">
    <property type="entry name" value="G3P_DH_FAD-dep"/>
</dbReference>
<dbReference type="GO" id="GO:0005739">
    <property type="term" value="C:mitochondrion"/>
    <property type="evidence" value="ECO:0007669"/>
    <property type="project" value="TreeGrafter"/>
</dbReference>
<evidence type="ECO:0000259" key="7">
    <source>
        <dbReference type="Pfam" id="PF16901"/>
    </source>
</evidence>
<feature type="domain" description="FAD dependent oxidoreductase" evidence="6">
    <location>
        <begin position="69"/>
        <end position="336"/>
    </location>
</feature>
<dbReference type="PRINTS" id="PR01001">
    <property type="entry name" value="FADG3PDH"/>
</dbReference>
<dbReference type="PANTHER" id="PTHR11985">
    <property type="entry name" value="GLYCEROL-3-PHOSPHATE DEHYDROGENASE"/>
    <property type="match status" value="1"/>
</dbReference>
<dbReference type="InterPro" id="IPR036188">
    <property type="entry name" value="FAD/NAD-bd_sf"/>
</dbReference>
<comment type="cofactor">
    <cofactor evidence="1">
        <name>FAD</name>
        <dbReference type="ChEBI" id="CHEBI:57692"/>
    </cofactor>
</comment>
<dbReference type="Gene3D" id="3.50.50.60">
    <property type="entry name" value="FAD/NAD(P)-binding domain"/>
    <property type="match status" value="2"/>
</dbReference>
<dbReference type="Pfam" id="PF01266">
    <property type="entry name" value="DAO"/>
    <property type="match status" value="1"/>
</dbReference>
<dbReference type="InterPro" id="IPR006076">
    <property type="entry name" value="FAD-dep_OxRdtase"/>
</dbReference>
<proteinExistence type="inferred from homology"/>
<dbReference type="GO" id="GO:0004368">
    <property type="term" value="F:glycerol-3-phosphate dehydrogenase (quinone) activity"/>
    <property type="evidence" value="ECO:0007669"/>
    <property type="project" value="InterPro"/>
</dbReference>
<keyword evidence="4" id="KW-0274">FAD</keyword>
<dbReference type="InterPro" id="IPR038299">
    <property type="entry name" value="DAO_C_sf"/>
</dbReference>
<organism evidence="8">
    <name type="scientific">Trypanosoma congolense (strain IL3000)</name>
    <dbReference type="NCBI Taxonomy" id="1068625"/>
    <lineage>
        <taxon>Eukaryota</taxon>
        <taxon>Discoba</taxon>
        <taxon>Euglenozoa</taxon>
        <taxon>Kinetoplastea</taxon>
        <taxon>Metakinetoplastina</taxon>
        <taxon>Trypanosomatida</taxon>
        <taxon>Trypanosomatidae</taxon>
        <taxon>Trypanosoma</taxon>
        <taxon>Nannomonas</taxon>
    </lineage>
</organism>
<dbReference type="AlphaFoldDB" id="G0UIV0"/>
<evidence type="ECO:0000259" key="6">
    <source>
        <dbReference type="Pfam" id="PF01266"/>
    </source>
</evidence>
<accession>G0UIV0</accession>
<keyword evidence="5" id="KW-0560">Oxidoreductase</keyword>
<evidence type="ECO:0000256" key="1">
    <source>
        <dbReference type="ARBA" id="ARBA00001974"/>
    </source>
</evidence>
<gene>
    <name evidence="8" type="ORF">TCIL3000_1_570</name>
</gene>
<evidence type="ECO:0000256" key="2">
    <source>
        <dbReference type="ARBA" id="ARBA00007330"/>
    </source>
</evidence>
<protein>
    <submittedName>
        <fullName evidence="8">Putative glycerol-3-phosphate dehydrogenase (FAD-dependent)</fullName>
    </submittedName>
</protein>
<dbReference type="SUPFAM" id="SSF51905">
    <property type="entry name" value="FAD/NAD(P)-binding domain"/>
    <property type="match status" value="1"/>
</dbReference>
<evidence type="ECO:0000313" key="8">
    <source>
        <dbReference type="EMBL" id="CCC89300.1"/>
    </source>
</evidence>
<name>G0UIV0_TRYCI</name>
<evidence type="ECO:0000256" key="5">
    <source>
        <dbReference type="ARBA" id="ARBA00023002"/>
    </source>
</evidence>
<keyword evidence="3" id="KW-0285">Flavoprotein</keyword>